<dbReference type="STRING" id="649761.HMPREF0973_00226"/>
<dbReference type="GO" id="GO:0009279">
    <property type="term" value="C:cell outer membrane"/>
    <property type="evidence" value="ECO:0007669"/>
    <property type="project" value="UniProtKB-SubCell"/>
</dbReference>
<dbReference type="InterPro" id="IPR012944">
    <property type="entry name" value="SusD_RagB_dom"/>
</dbReference>
<reference evidence="9 10" key="1">
    <citation type="submission" date="2009-09" db="EMBL/GenBank/DDBJ databases">
        <authorList>
            <person name="Weinstock G."/>
            <person name="Sodergren E."/>
            <person name="Clifton S."/>
            <person name="Fulton L."/>
            <person name="Fulton B."/>
            <person name="Courtney L."/>
            <person name="Fronick C."/>
            <person name="Harrison M."/>
            <person name="Strong C."/>
            <person name="Farmer C."/>
            <person name="Delahaunty K."/>
            <person name="Markovic C."/>
            <person name="Hall O."/>
            <person name="Minx P."/>
            <person name="Tomlinson C."/>
            <person name="Mitreva M."/>
            <person name="Nelson J."/>
            <person name="Hou S."/>
            <person name="Wollam A."/>
            <person name="Pepin K.H."/>
            <person name="Johnson M."/>
            <person name="Bhonagiri V."/>
            <person name="Nash W.E."/>
            <person name="Warren W."/>
            <person name="Chinwalla A."/>
            <person name="Mardis E.R."/>
            <person name="Wilson R.K."/>
        </authorList>
    </citation>
    <scope>NUCLEOTIDE SEQUENCE [LARGE SCALE GENOMIC DNA]</scope>
    <source>
        <strain evidence="9 10">F0319</strain>
    </source>
</reference>
<dbReference type="Gene3D" id="1.25.40.390">
    <property type="match status" value="1"/>
</dbReference>
<evidence type="ECO:0000256" key="3">
    <source>
        <dbReference type="ARBA" id="ARBA00022729"/>
    </source>
</evidence>
<evidence type="ECO:0000256" key="6">
    <source>
        <dbReference type="SAM" id="MobiDB-lite"/>
    </source>
</evidence>
<evidence type="ECO:0000259" key="7">
    <source>
        <dbReference type="Pfam" id="PF07980"/>
    </source>
</evidence>
<dbReference type="Pfam" id="PF14322">
    <property type="entry name" value="SusD-like_3"/>
    <property type="match status" value="1"/>
</dbReference>
<comment type="subcellular location">
    <subcellularLocation>
        <location evidence="1">Cell outer membrane</location>
    </subcellularLocation>
</comment>
<dbReference type="SUPFAM" id="SSF48452">
    <property type="entry name" value="TPR-like"/>
    <property type="match status" value="1"/>
</dbReference>
<feature type="domain" description="SusD-like N-terminal" evidence="8">
    <location>
        <begin position="102"/>
        <end position="205"/>
    </location>
</feature>
<sequence>MKNIKTYLLAGVTALTLSSCNDFLSTLPKDAMSPSTTWKTRQDAEKFIVGCYDGWESGAALLYWDAGSDFAYNNFPWEGFTNIGNGSLSPSDPGWSFYNFVIIGRCNTVLDNIDKCNISDEAIKKDLIAQVKAIRAYSYFRMGFLYGGVPIVKKFTSAKEAQVPRNTEQEVKDYVFKDLEEAIADINATPTSRGHIAKGAALAIKMRAALYWGEYQKAKEAAQAIIDLGQYQLESNYADLFKLTGRNSNEIILAVQHKSGTYPLSTIGQLYNNGDGGWSSVVPTQKCVDNYEMSNGLTIDEAGSGYDAAHPFHGRDPRMAMTILFPGSDWDGGVFNTLDENLNGKKNPNYPSNAANSSKTALTWRKYLDPKDQYADVWDTECNPIVFRYAEVLLTWAEAENELNGPSAAVYAKINMVRHRAGMPDVDQSKYNTKETLRELIHRERGAEFAGEGLRRADILRWKKDGKMLAENVLNGELVRITGTVNNAVTDPTMRAIVNGTRKIEDRTFKPYNRYLPIPQKNISDNPKLEQNPGYAK</sequence>
<protein>
    <submittedName>
        <fullName evidence="9">SusD family protein</fullName>
    </submittedName>
</protein>
<evidence type="ECO:0000256" key="4">
    <source>
        <dbReference type="ARBA" id="ARBA00023136"/>
    </source>
</evidence>
<feature type="region of interest" description="Disordered" evidence="6">
    <location>
        <begin position="518"/>
        <end position="537"/>
    </location>
</feature>
<evidence type="ECO:0000313" key="9">
    <source>
        <dbReference type="EMBL" id="EEX19907.1"/>
    </source>
</evidence>
<dbReference type="EMBL" id="ACVA01000007">
    <property type="protein sequence ID" value="EEX19907.1"/>
    <property type="molecule type" value="Genomic_DNA"/>
</dbReference>
<dbReference type="Proteomes" id="UP000003327">
    <property type="component" value="Unassembled WGS sequence"/>
</dbReference>
<dbReference type="RefSeq" id="WP_004381825.1">
    <property type="nucleotide sequence ID" value="NZ_GG698712.1"/>
</dbReference>
<dbReference type="PROSITE" id="PS51257">
    <property type="entry name" value="PROKAR_LIPOPROTEIN"/>
    <property type="match status" value="1"/>
</dbReference>
<accession>C9MKV2</accession>
<dbReference type="HOGENOM" id="CLU_015553_0_3_10"/>
<proteinExistence type="inferred from homology"/>
<keyword evidence="4" id="KW-0472">Membrane</keyword>
<dbReference type="InterPro" id="IPR033985">
    <property type="entry name" value="SusD-like_N"/>
</dbReference>
<evidence type="ECO:0000256" key="2">
    <source>
        <dbReference type="ARBA" id="ARBA00006275"/>
    </source>
</evidence>
<keyword evidence="5" id="KW-0998">Cell outer membrane</keyword>
<dbReference type="Pfam" id="PF07980">
    <property type="entry name" value="SusD_RagB"/>
    <property type="match status" value="1"/>
</dbReference>
<organism evidence="9 10">
    <name type="scientific">Prevotella veroralis F0319</name>
    <dbReference type="NCBI Taxonomy" id="649761"/>
    <lineage>
        <taxon>Bacteria</taxon>
        <taxon>Pseudomonadati</taxon>
        <taxon>Bacteroidota</taxon>
        <taxon>Bacteroidia</taxon>
        <taxon>Bacteroidales</taxon>
        <taxon>Prevotellaceae</taxon>
        <taxon>Prevotella</taxon>
    </lineage>
</organism>
<dbReference type="eggNOG" id="COG1435">
    <property type="taxonomic scope" value="Bacteria"/>
</dbReference>
<keyword evidence="10" id="KW-1185">Reference proteome</keyword>
<dbReference type="InterPro" id="IPR011990">
    <property type="entry name" value="TPR-like_helical_dom_sf"/>
</dbReference>
<evidence type="ECO:0000256" key="1">
    <source>
        <dbReference type="ARBA" id="ARBA00004442"/>
    </source>
</evidence>
<evidence type="ECO:0000313" key="10">
    <source>
        <dbReference type="Proteomes" id="UP000003327"/>
    </source>
</evidence>
<evidence type="ECO:0000259" key="8">
    <source>
        <dbReference type="Pfam" id="PF14322"/>
    </source>
</evidence>
<evidence type="ECO:0000256" key="5">
    <source>
        <dbReference type="ARBA" id="ARBA00023237"/>
    </source>
</evidence>
<name>C9MKV2_9BACT</name>
<feature type="domain" description="RagB/SusD" evidence="7">
    <location>
        <begin position="270"/>
        <end position="535"/>
    </location>
</feature>
<comment type="similarity">
    <text evidence="2">Belongs to the SusD family.</text>
</comment>
<gene>
    <name evidence="9" type="ORF">HMPREF0973_00226</name>
</gene>
<dbReference type="AlphaFoldDB" id="C9MKV2"/>
<comment type="caution">
    <text evidence="9">The sequence shown here is derived from an EMBL/GenBank/DDBJ whole genome shotgun (WGS) entry which is preliminary data.</text>
</comment>
<keyword evidence="3" id="KW-0732">Signal</keyword>
<dbReference type="OrthoDB" id="1109873at2"/>